<dbReference type="Pfam" id="PF02992">
    <property type="entry name" value="Transposase_21"/>
    <property type="match status" value="1"/>
</dbReference>
<accession>A0A168N985</accession>
<name>A0A168N985_ABSGL</name>
<dbReference type="OrthoDB" id="2289822at2759"/>
<protein>
    <submittedName>
        <fullName evidence="1">Uncharacterized protein</fullName>
    </submittedName>
</protein>
<dbReference type="InParanoid" id="A0A168N985"/>
<evidence type="ECO:0000313" key="1">
    <source>
        <dbReference type="EMBL" id="SAM00077.1"/>
    </source>
</evidence>
<dbReference type="EMBL" id="LT553127">
    <property type="protein sequence ID" value="SAM00077.1"/>
    <property type="molecule type" value="Genomic_DNA"/>
</dbReference>
<sequence length="917" mass="102745">MKLLSKTCIHCGKTLKTAKQRAIHRNCTQFHAPSGNSQVVAEASSAPTVQVDSDVDMDFDMDSPVALDDEDNLQAEHDLQTEDDLDTEDDLESEDDTATFVSSNSHFTQAEVVNEPKAYGPGDFGTGATHENEIGALLFAAYLKYNIPREGYNTILNIINDKLIPAIDPQSSFKIPSPYNSLEGVKKTLPVRFQKYQSCPKGCRMYTDDGEPLLSRCSDCGKQRKSSSYVSVASVSDIIAGKLFNPLTRNQLLYPSRRQQVPGVITDIFDGAVYQDMVNKGYFTSCYDVAVGLSVDGFSPFNAGTFQCNLVNMVIYNIDPLERKKKHNLHQLLITHGTTKPKALDSYLSPIIRELDHLSRVGIRVTTADGQLILAKVHVLTFTGDIPAVAQLCNHSGHQSRYGCRLCHVKGVNGPNNHGMYFLGRATMNDPRPKDEYKYGSQFGMKPSAVAHLNTFSGGHFFGMDEMHMIGYGLGKMLMKMFRPIPVNDLVTSIDKIKTVPKYPFFLGAKFELDLVGQAMVKSKADIPIGHFDGNWDDIIKYPNGRAVDWINFVLFVVPTLFAPSLHYDNTREVINNLTIAMHLCLGWKVDEEDLTFIKLSISAFQNFLFKAIQSGTLIRTCCTSNIHYLGHISMMIRRLGPLQTYSCRQLERTIGHYKHRTLSTTKPGSSFRKLSMVRSTVILSYWHFVCFGLYVGIERIMVTESALNHVAALDAIKNTNNDSSSNVVFKGKTPSTSTPPPPVSRDVLEGALLEHYRRRNIIITASRYSFYKTAWIKNKAYRSLAWLANKTETANFGRATVLLDNGIGQHFFGVVQFYFQVRTDDCVRNLVAVQILNGVKVSDRIDGHLFPQWQHELGHHAQLLVTDAVNIVDAVAIVVDNVHTTLKHLIPSRHHPWYLTILNNYNDIKSSLQLRH</sequence>
<gene>
    <name evidence="1" type="primary">ABSGL_05749.1 scaffold 7463</name>
</gene>
<reference evidence="1" key="1">
    <citation type="submission" date="2016-04" db="EMBL/GenBank/DDBJ databases">
        <authorList>
            <person name="Evans L.H."/>
            <person name="Alamgir A."/>
            <person name="Owens N."/>
            <person name="Weber N.D."/>
            <person name="Virtaneva K."/>
            <person name="Barbian K."/>
            <person name="Babar A."/>
            <person name="Rosenke K."/>
        </authorList>
    </citation>
    <scope>NUCLEOTIDE SEQUENCE [LARGE SCALE GENOMIC DNA]</scope>
    <source>
        <strain evidence="1">CBS 101.48</strain>
    </source>
</reference>
<dbReference type="STRING" id="4829.A0A168N985"/>
<proteinExistence type="predicted"/>
<evidence type="ECO:0000313" key="2">
    <source>
        <dbReference type="Proteomes" id="UP000078561"/>
    </source>
</evidence>
<dbReference type="InterPro" id="IPR004242">
    <property type="entry name" value="Transposase_21"/>
</dbReference>
<keyword evidence="2" id="KW-1185">Reference proteome</keyword>
<dbReference type="Proteomes" id="UP000078561">
    <property type="component" value="Unassembled WGS sequence"/>
</dbReference>
<dbReference type="AlphaFoldDB" id="A0A168N985"/>
<organism evidence="1">
    <name type="scientific">Absidia glauca</name>
    <name type="common">Pin mould</name>
    <dbReference type="NCBI Taxonomy" id="4829"/>
    <lineage>
        <taxon>Eukaryota</taxon>
        <taxon>Fungi</taxon>
        <taxon>Fungi incertae sedis</taxon>
        <taxon>Mucoromycota</taxon>
        <taxon>Mucoromycotina</taxon>
        <taxon>Mucoromycetes</taxon>
        <taxon>Mucorales</taxon>
        <taxon>Cunninghamellaceae</taxon>
        <taxon>Absidia</taxon>
    </lineage>
</organism>